<evidence type="ECO:0000256" key="6">
    <source>
        <dbReference type="SAM" id="MobiDB-lite"/>
    </source>
</evidence>
<gene>
    <name evidence="7" type="ORF">DCAR_0418304</name>
</gene>
<dbReference type="PANTHER" id="PTHR16223">
    <property type="entry name" value="TRANSCRIPTION FACTOR BHLH83-RELATED"/>
    <property type="match status" value="1"/>
</dbReference>
<feature type="region of interest" description="Disordered" evidence="6">
    <location>
        <begin position="167"/>
        <end position="272"/>
    </location>
</feature>
<proteinExistence type="predicted"/>
<accession>A0A165ZB27</accession>
<sequence>MDSVLLKEEWEYNSLTKMFSGDDEEADCMLHFMQNFGTPSDFLSTGEATRNVAVFEEDALFYSSENANSNFYLSQDITDSRTSATNFSTGSVGFPNYFSNISYLTPEMMNEMMPHEFVAHDERDYNMNALGDVVQDNAMCLKEEIADGRSTDLVSIKRKFEDPELSEAVKENRVNAAASSDQNPKKKTRVPRDTVKSKKNLQGKKNQQAVQINKNDAESPRAIISSRSGSCISEDDSSGSQEPIGGSDAKDSALNSSGKARAGRGAATDPQSLYARKRRERINERLRTLQHLVPNGTKVDISTMLEEAVQYVKFLQLQIKLLSSDETWMYAPIAYNGMDMGLYQNISP</sequence>
<protein>
    <submittedName>
        <fullName evidence="7">Uncharacterized protein</fullName>
    </submittedName>
</protein>
<dbReference type="SMART" id="SM00353">
    <property type="entry name" value="HLH"/>
    <property type="match status" value="1"/>
</dbReference>
<keyword evidence="3" id="KW-0238">DNA-binding</keyword>
<dbReference type="PANTHER" id="PTHR16223:SF274">
    <property type="entry name" value="TRANSCRIPTION FACTOR BHLH84"/>
    <property type="match status" value="1"/>
</dbReference>
<dbReference type="Proteomes" id="UP000077755">
    <property type="component" value="Chromosome 4"/>
</dbReference>
<comment type="subcellular location">
    <subcellularLocation>
        <location evidence="1">Nucleus</location>
    </subcellularLocation>
</comment>
<dbReference type="GO" id="GO:0048766">
    <property type="term" value="P:root hair initiation"/>
    <property type="evidence" value="ECO:0007669"/>
    <property type="project" value="UniProtKB-ARBA"/>
</dbReference>
<dbReference type="SUPFAM" id="SSF47459">
    <property type="entry name" value="HLH, helix-loop-helix DNA-binding domain"/>
    <property type="match status" value="1"/>
</dbReference>
<dbReference type="AlphaFoldDB" id="A0A165ZB27"/>
<dbReference type="InterPro" id="IPR045843">
    <property type="entry name" value="IND-like"/>
</dbReference>
<evidence type="ECO:0000313" key="7">
    <source>
        <dbReference type="EMBL" id="WOG98958.1"/>
    </source>
</evidence>
<dbReference type="Gene3D" id="4.10.280.10">
    <property type="entry name" value="Helix-loop-helix DNA-binding domain"/>
    <property type="match status" value="1"/>
</dbReference>
<dbReference type="EMBL" id="CP093346">
    <property type="protein sequence ID" value="WOG98958.1"/>
    <property type="molecule type" value="Genomic_DNA"/>
</dbReference>
<reference evidence="7" key="1">
    <citation type="journal article" date="2016" name="Nat. Genet.">
        <title>A high-quality carrot genome assembly provides new insights into carotenoid accumulation and asterid genome evolution.</title>
        <authorList>
            <person name="Iorizzo M."/>
            <person name="Ellison S."/>
            <person name="Senalik D."/>
            <person name="Zeng P."/>
            <person name="Satapoomin P."/>
            <person name="Huang J."/>
            <person name="Bowman M."/>
            <person name="Iovene M."/>
            <person name="Sanseverino W."/>
            <person name="Cavagnaro P."/>
            <person name="Yildiz M."/>
            <person name="Macko-Podgorni A."/>
            <person name="Moranska E."/>
            <person name="Grzebelus E."/>
            <person name="Grzebelus D."/>
            <person name="Ashrafi H."/>
            <person name="Zheng Z."/>
            <person name="Cheng S."/>
            <person name="Spooner D."/>
            <person name="Van Deynze A."/>
            <person name="Simon P."/>
        </authorList>
    </citation>
    <scope>NUCLEOTIDE SEQUENCE</scope>
    <source>
        <tissue evidence="7">Leaf</tissue>
    </source>
</reference>
<keyword evidence="8" id="KW-1185">Reference proteome</keyword>
<evidence type="ECO:0000313" key="8">
    <source>
        <dbReference type="Proteomes" id="UP000077755"/>
    </source>
</evidence>
<name>A0A165ZB27_DAUCS</name>
<dbReference type="GO" id="GO:0000981">
    <property type="term" value="F:DNA-binding transcription factor activity, RNA polymerase II-specific"/>
    <property type="evidence" value="ECO:0007669"/>
    <property type="project" value="TreeGrafter"/>
</dbReference>
<keyword evidence="5" id="KW-0539">Nucleus</keyword>
<keyword evidence="4" id="KW-0804">Transcription</keyword>
<keyword evidence="2" id="KW-0805">Transcription regulation</keyword>
<organism evidence="7 8">
    <name type="scientific">Daucus carota subsp. sativus</name>
    <name type="common">Carrot</name>
    <dbReference type="NCBI Taxonomy" id="79200"/>
    <lineage>
        <taxon>Eukaryota</taxon>
        <taxon>Viridiplantae</taxon>
        <taxon>Streptophyta</taxon>
        <taxon>Embryophyta</taxon>
        <taxon>Tracheophyta</taxon>
        <taxon>Spermatophyta</taxon>
        <taxon>Magnoliopsida</taxon>
        <taxon>eudicotyledons</taxon>
        <taxon>Gunneridae</taxon>
        <taxon>Pentapetalae</taxon>
        <taxon>asterids</taxon>
        <taxon>campanulids</taxon>
        <taxon>Apiales</taxon>
        <taxon>Apiaceae</taxon>
        <taxon>Apioideae</taxon>
        <taxon>Scandiceae</taxon>
        <taxon>Daucinae</taxon>
        <taxon>Daucus</taxon>
        <taxon>Daucus sect. Daucus</taxon>
    </lineage>
</organism>
<dbReference type="GO" id="GO:0000978">
    <property type="term" value="F:RNA polymerase II cis-regulatory region sequence-specific DNA binding"/>
    <property type="evidence" value="ECO:0007669"/>
    <property type="project" value="TreeGrafter"/>
</dbReference>
<dbReference type="PROSITE" id="PS50888">
    <property type="entry name" value="BHLH"/>
    <property type="match status" value="1"/>
</dbReference>
<dbReference type="KEGG" id="dcr:108218179"/>
<evidence type="ECO:0000256" key="5">
    <source>
        <dbReference type="ARBA" id="ARBA00023242"/>
    </source>
</evidence>
<evidence type="ECO:0000256" key="1">
    <source>
        <dbReference type="ARBA" id="ARBA00004123"/>
    </source>
</evidence>
<dbReference type="FunFam" id="4.10.280.10:FF:000022">
    <property type="entry name" value="Basic helix-loop-helix transcription factor"/>
    <property type="match status" value="1"/>
</dbReference>
<dbReference type="GO" id="GO:0046983">
    <property type="term" value="F:protein dimerization activity"/>
    <property type="evidence" value="ECO:0007669"/>
    <property type="project" value="InterPro"/>
</dbReference>
<reference evidence="7" key="2">
    <citation type="submission" date="2022-03" db="EMBL/GenBank/DDBJ databases">
        <title>Draft title - Genomic analysis of global carrot germplasm unveils the trajectory of domestication and the origin of high carotenoid orange carrot.</title>
        <authorList>
            <person name="Iorizzo M."/>
            <person name="Ellison S."/>
            <person name="Senalik D."/>
            <person name="Macko-Podgorni A."/>
            <person name="Grzebelus D."/>
            <person name="Bostan H."/>
            <person name="Rolling W."/>
            <person name="Curaba J."/>
            <person name="Simon P."/>
        </authorList>
    </citation>
    <scope>NUCLEOTIDE SEQUENCE</scope>
    <source>
        <tissue evidence="7">Leaf</tissue>
    </source>
</reference>
<dbReference type="InterPro" id="IPR036638">
    <property type="entry name" value="HLH_DNA-bd_sf"/>
</dbReference>
<evidence type="ECO:0000256" key="4">
    <source>
        <dbReference type="ARBA" id="ARBA00023163"/>
    </source>
</evidence>
<dbReference type="CDD" id="cd11454">
    <property type="entry name" value="bHLH_AtIND_like"/>
    <property type="match status" value="1"/>
</dbReference>
<evidence type="ECO:0000256" key="2">
    <source>
        <dbReference type="ARBA" id="ARBA00023015"/>
    </source>
</evidence>
<dbReference type="Pfam" id="PF00010">
    <property type="entry name" value="HLH"/>
    <property type="match status" value="1"/>
</dbReference>
<dbReference type="GO" id="GO:0005634">
    <property type="term" value="C:nucleus"/>
    <property type="evidence" value="ECO:0007669"/>
    <property type="project" value="UniProtKB-SubCell"/>
</dbReference>
<evidence type="ECO:0000256" key="3">
    <source>
        <dbReference type="ARBA" id="ARBA00023125"/>
    </source>
</evidence>
<dbReference type="InterPro" id="IPR011598">
    <property type="entry name" value="bHLH_dom"/>
</dbReference>
<dbReference type="Gramene" id="KZM99825">
    <property type="protein sequence ID" value="KZM99825"/>
    <property type="gene ID" value="DCAR_012813"/>
</dbReference>
<dbReference type="OrthoDB" id="651283at2759"/>
<feature type="compositionally biased region" description="Polar residues" evidence="6">
    <location>
        <begin position="203"/>
        <end position="214"/>
    </location>
</feature>